<evidence type="ECO:0000313" key="8">
    <source>
        <dbReference type="EMBL" id="RGV30511.1"/>
    </source>
</evidence>
<evidence type="ECO:0000259" key="7">
    <source>
        <dbReference type="PROSITE" id="PS51352"/>
    </source>
</evidence>
<feature type="chain" id="PRO_5019241777" evidence="6">
    <location>
        <begin position="19"/>
        <end position="454"/>
    </location>
</feature>
<dbReference type="CDD" id="cd02966">
    <property type="entry name" value="TlpA_like_family"/>
    <property type="match status" value="1"/>
</dbReference>
<dbReference type="Pfam" id="PF08534">
    <property type="entry name" value="Redoxin"/>
    <property type="match status" value="1"/>
</dbReference>
<evidence type="ECO:0000256" key="4">
    <source>
        <dbReference type="ARBA" id="ARBA00023284"/>
    </source>
</evidence>
<dbReference type="InterPro" id="IPR013766">
    <property type="entry name" value="Thioredoxin_domain"/>
</dbReference>
<evidence type="ECO:0000256" key="1">
    <source>
        <dbReference type="ARBA" id="ARBA00004196"/>
    </source>
</evidence>
<evidence type="ECO:0000256" key="2">
    <source>
        <dbReference type="ARBA" id="ARBA00022748"/>
    </source>
</evidence>
<gene>
    <name evidence="8" type="ORF">DWW24_00070</name>
</gene>
<dbReference type="PROSITE" id="PS51352">
    <property type="entry name" value="THIOREDOXIN_2"/>
    <property type="match status" value="1"/>
</dbReference>
<dbReference type="GO" id="GO:0030313">
    <property type="term" value="C:cell envelope"/>
    <property type="evidence" value="ECO:0007669"/>
    <property type="project" value="UniProtKB-SubCell"/>
</dbReference>
<protein>
    <submittedName>
        <fullName evidence="8">TlpA family protein disulfide reductase</fullName>
    </submittedName>
</protein>
<feature type="signal peptide" evidence="6">
    <location>
        <begin position="1"/>
        <end position="18"/>
    </location>
</feature>
<dbReference type="InterPro" id="IPR050553">
    <property type="entry name" value="Thioredoxin_ResA/DsbE_sf"/>
</dbReference>
<dbReference type="EMBL" id="QRYW01000001">
    <property type="protein sequence ID" value="RGV30511.1"/>
    <property type="molecule type" value="Genomic_DNA"/>
</dbReference>
<dbReference type="InterPro" id="IPR017937">
    <property type="entry name" value="Thioredoxin_CS"/>
</dbReference>
<feature type="domain" description="Thioredoxin" evidence="7">
    <location>
        <begin position="307"/>
        <end position="448"/>
    </location>
</feature>
<dbReference type="GO" id="GO:0017004">
    <property type="term" value="P:cytochrome complex assembly"/>
    <property type="evidence" value="ECO:0007669"/>
    <property type="project" value="UniProtKB-KW"/>
</dbReference>
<keyword evidence="6" id="KW-0732">Signal</keyword>
<dbReference type="Proteomes" id="UP000283426">
    <property type="component" value="Unassembled WGS sequence"/>
</dbReference>
<dbReference type="SUPFAM" id="SSF52833">
    <property type="entry name" value="Thioredoxin-like"/>
    <property type="match status" value="1"/>
</dbReference>
<dbReference type="InterPro" id="IPR013740">
    <property type="entry name" value="Redoxin"/>
</dbReference>
<evidence type="ECO:0000256" key="5">
    <source>
        <dbReference type="SAM" id="MobiDB-lite"/>
    </source>
</evidence>
<dbReference type="PANTHER" id="PTHR42852:SF6">
    <property type="entry name" value="THIOL:DISULFIDE INTERCHANGE PROTEIN DSBE"/>
    <property type="match status" value="1"/>
</dbReference>
<dbReference type="RefSeq" id="WP_118106962.1">
    <property type="nucleotide sequence ID" value="NZ_QRYW01000001.1"/>
</dbReference>
<keyword evidence="3" id="KW-1015">Disulfide bond</keyword>
<dbReference type="InterPro" id="IPR036249">
    <property type="entry name" value="Thioredoxin-like_sf"/>
</dbReference>
<dbReference type="AlphaFoldDB" id="A0A412WT46"/>
<evidence type="ECO:0000256" key="6">
    <source>
        <dbReference type="SAM" id="SignalP"/>
    </source>
</evidence>
<comment type="caution">
    <text evidence="8">The sequence shown here is derived from an EMBL/GenBank/DDBJ whole genome shotgun (WGS) entry which is preliminary data.</text>
</comment>
<keyword evidence="2" id="KW-0201">Cytochrome c-type biogenesis</keyword>
<sequence length="454" mass="51635">MKNYLFILILCLSLPGHAQEYSAIKGFVKGAKLKEVTLYKTVDGSIQACATSRIGADGSFGFLLKPETGFYSIGGERLNFPVYLKGGEQVNIDLLETRAQLNGKNSKENKTLYSWVDYAANIRLKAVFFELTRSNYEDFFPEFETYVKGLEQLKSKLRSGNKAFDVILSDYVDYATDYYAIIFLHTPREKHPEKSMRPEYYSHIVSARKYTDDKVLQFPEGIKMLISYTSFAYNEDGKKYDVESYTDDCLSYLGNDRLKGEYVVNNSFRSFKSYDQYLNAMEKFGKYLVTPSLKMRAEAVGTKLYDTKAGGQAADFTYPDVDGKMVSLSDFKGKVVLVDVWATWCGPCRQQIPYLKKLEEEMHGTDVVFGGVSVDESKDKQKWLDFIKTEGLKGVQLLAGGWSKITKDYKITGIPRFMVFDKKGNIVSVDAPRPSSPELKKMLENEESRLKQIT</sequence>
<feature type="compositionally biased region" description="Basic and acidic residues" evidence="5">
    <location>
        <begin position="438"/>
        <end position="454"/>
    </location>
</feature>
<dbReference type="Gene3D" id="3.40.30.10">
    <property type="entry name" value="Glutaredoxin"/>
    <property type="match status" value="1"/>
</dbReference>
<dbReference type="GO" id="GO:0016491">
    <property type="term" value="F:oxidoreductase activity"/>
    <property type="evidence" value="ECO:0007669"/>
    <property type="project" value="InterPro"/>
</dbReference>
<name>A0A412WT46_9BACT</name>
<dbReference type="PROSITE" id="PS00194">
    <property type="entry name" value="THIOREDOXIN_1"/>
    <property type="match status" value="1"/>
</dbReference>
<evidence type="ECO:0000256" key="3">
    <source>
        <dbReference type="ARBA" id="ARBA00023157"/>
    </source>
</evidence>
<evidence type="ECO:0000313" key="9">
    <source>
        <dbReference type="Proteomes" id="UP000283426"/>
    </source>
</evidence>
<organism evidence="8 9">
    <name type="scientific">Odoribacter splanchnicus</name>
    <dbReference type="NCBI Taxonomy" id="28118"/>
    <lineage>
        <taxon>Bacteria</taxon>
        <taxon>Pseudomonadati</taxon>
        <taxon>Bacteroidota</taxon>
        <taxon>Bacteroidia</taxon>
        <taxon>Bacteroidales</taxon>
        <taxon>Odoribacteraceae</taxon>
        <taxon>Odoribacter</taxon>
    </lineage>
</organism>
<dbReference type="PANTHER" id="PTHR42852">
    <property type="entry name" value="THIOL:DISULFIDE INTERCHANGE PROTEIN DSBE"/>
    <property type="match status" value="1"/>
</dbReference>
<accession>A0A412WT46</accession>
<proteinExistence type="predicted"/>
<reference evidence="8 9" key="1">
    <citation type="submission" date="2018-08" db="EMBL/GenBank/DDBJ databases">
        <title>A genome reference for cultivated species of the human gut microbiota.</title>
        <authorList>
            <person name="Zou Y."/>
            <person name="Xue W."/>
            <person name="Luo G."/>
        </authorList>
    </citation>
    <scope>NUCLEOTIDE SEQUENCE [LARGE SCALE GENOMIC DNA]</scope>
    <source>
        <strain evidence="8 9">AF14-6AC</strain>
    </source>
</reference>
<feature type="region of interest" description="Disordered" evidence="5">
    <location>
        <begin position="431"/>
        <end position="454"/>
    </location>
</feature>
<comment type="subcellular location">
    <subcellularLocation>
        <location evidence="1">Cell envelope</location>
    </subcellularLocation>
</comment>
<keyword evidence="4" id="KW-0676">Redox-active center</keyword>